<dbReference type="GO" id="GO:0005524">
    <property type="term" value="F:ATP binding"/>
    <property type="evidence" value="ECO:0007669"/>
    <property type="project" value="InterPro"/>
</dbReference>
<keyword evidence="3" id="KW-1185">Reference proteome</keyword>
<dbReference type="InterPro" id="IPR027417">
    <property type="entry name" value="P-loop_NTPase"/>
</dbReference>
<gene>
    <name evidence="2" type="ORF">HAL01_09240</name>
</gene>
<dbReference type="Pfam" id="PF01695">
    <property type="entry name" value="IstB_IS21"/>
    <property type="match status" value="1"/>
</dbReference>
<proteinExistence type="predicted"/>
<organism evidence="2 3">
    <name type="scientific">Halolactibacillus alkaliphilus</name>
    <dbReference type="NCBI Taxonomy" id="442899"/>
    <lineage>
        <taxon>Bacteria</taxon>
        <taxon>Bacillati</taxon>
        <taxon>Bacillota</taxon>
        <taxon>Bacilli</taxon>
        <taxon>Bacillales</taxon>
        <taxon>Bacillaceae</taxon>
        <taxon>Halolactibacillus</taxon>
    </lineage>
</organism>
<evidence type="ECO:0000313" key="3">
    <source>
        <dbReference type="Proteomes" id="UP000321400"/>
    </source>
</evidence>
<dbReference type="AlphaFoldDB" id="A0A511X0M0"/>
<feature type="domain" description="IstB-like ATP-binding" evidence="1">
    <location>
        <begin position="6"/>
        <end position="107"/>
    </location>
</feature>
<name>A0A511X0M0_9BACI</name>
<sequence>MEEFKLAKYQADGIYLRLMKKLVKIDLLILDEWLLYPLENEEAAILLEIINARHEAQKSNIYCSQLNISGWYENLGNDTVAEAIMERIIHNAYDIELDGKMSMREKLSFKQTER</sequence>
<dbReference type="STRING" id="442899.SAMN05720591_10162"/>
<reference evidence="2 3" key="1">
    <citation type="submission" date="2019-07" db="EMBL/GenBank/DDBJ databases">
        <title>Whole genome shotgun sequence of Halolactibacillus alkaliphilus NBRC 103919.</title>
        <authorList>
            <person name="Hosoyama A."/>
            <person name="Uohara A."/>
            <person name="Ohji S."/>
            <person name="Ichikawa N."/>
        </authorList>
    </citation>
    <scope>NUCLEOTIDE SEQUENCE [LARGE SCALE GENOMIC DNA]</scope>
    <source>
        <strain evidence="2 3">NBRC 103919</strain>
    </source>
</reference>
<accession>A0A511X0M0</accession>
<dbReference type="InterPro" id="IPR002611">
    <property type="entry name" value="IstB_ATP-bd"/>
</dbReference>
<comment type="caution">
    <text evidence="2">The sequence shown here is derived from an EMBL/GenBank/DDBJ whole genome shotgun (WGS) entry which is preliminary data.</text>
</comment>
<evidence type="ECO:0000259" key="1">
    <source>
        <dbReference type="Pfam" id="PF01695"/>
    </source>
</evidence>
<evidence type="ECO:0000313" key="2">
    <source>
        <dbReference type="EMBL" id="GEN56460.1"/>
    </source>
</evidence>
<dbReference type="Proteomes" id="UP000321400">
    <property type="component" value="Unassembled WGS sequence"/>
</dbReference>
<protein>
    <recommendedName>
        <fullName evidence="1">IstB-like ATP-binding domain-containing protein</fullName>
    </recommendedName>
</protein>
<dbReference type="Gene3D" id="3.40.50.300">
    <property type="entry name" value="P-loop containing nucleotide triphosphate hydrolases"/>
    <property type="match status" value="1"/>
</dbReference>
<dbReference type="EMBL" id="BJYE01000008">
    <property type="protein sequence ID" value="GEN56460.1"/>
    <property type="molecule type" value="Genomic_DNA"/>
</dbReference>